<dbReference type="GO" id="GO:0008171">
    <property type="term" value="F:O-methyltransferase activity"/>
    <property type="evidence" value="ECO:0007669"/>
    <property type="project" value="InterPro"/>
</dbReference>
<dbReference type="FunFam" id="1.10.10.10:FF:000357">
    <property type="entry name" value="Caffeic acid 3-O-methyltransferase"/>
    <property type="match status" value="1"/>
</dbReference>
<dbReference type="InterPro" id="IPR012967">
    <property type="entry name" value="COMT_dimerisation"/>
</dbReference>
<sequence length="384" mass="42032">MSLINTSKLIIVPKNSDQSKTNLGHEITENDEDVNDFVMAIQLIQSSVLPIALHTALELNLIEIISQAGPTQKLSAQEISAQIETNANGLNPNGPPMLDRLLGLLASYSIVSCNVRPTENGGHEREYGLGKLSKFFLPDHNGCNLAPLLGLFLDPVVQASWTKLKDSIQEGGVSFNKVHGVNAWEYPSIDERFNKVFNKAMSNYPTFLVQKILQNYKGFEGVLHLVDVGGGLGQTLGAITSMYPTILGTNFDLPHVISNAPTYPGVKHVSGDMLEGVPNGDAILMKWVLQVWSDEHCSKVLKNCYNALPQSGKLIVIESIVTKEPETSVVAKTVSQLDVYMMTKNPGGKERTLDEFLALAFSAGFAGIDVKCQVGHFWVMEFYK</sequence>
<dbReference type="InterPro" id="IPR001077">
    <property type="entry name" value="COMT_C"/>
</dbReference>
<keyword evidence="1" id="KW-0489">Methyltransferase</keyword>
<dbReference type="GO" id="GO:0032259">
    <property type="term" value="P:methylation"/>
    <property type="evidence" value="ECO:0007669"/>
    <property type="project" value="UniProtKB-KW"/>
</dbReference>
<reference evidence="6 7" key="1">
    <citation type="submission" date="2024-03" db="EMBL/GenBank/DDBJ databases">
        <title>WGS assembly of Saponaria officinalis var. Norfolk2.</title>
        <authorList>
            <person name="Jenkins J."/>
            <person name="Shu S."/>
            <person name="Grimwood J."/>
            <person name="Barry K."/>
            <person name="Goodstein D."/>
            <person name="Schmutz J."/>
            <person name="Leebens-Mack J."/>
            <person name="Osbourn A."/>
        </authorList>
    </citation>
    <scope>NUCLEOTIDE SEQUENCE [LARGE SCALE GENOMIC DNA]</scope>
    <source>
        <strain evidence="7">cv. Norfolk2</strain>
        <strain evidence="6">JIC</strain>
        <tissue evidence="6">Leaf</tissue>
    </source>
</reference>
<keyword evidence="2" id="KW-0808">Transferase</keyword>
<evidence type="ECO:0000313" key="7">
    <source>
        <dbReference type="Proteomes" id="UP001443914"/>
    </source>
</evidence>
<dbReference type="InterPro" id="IPR029063">
    <property type="entry name" value="SAM-dependent_MTases_sf"/>
</dbReference>
<protein>
    <submittedName>
        <fullName evidence="6">Uncharacterized protein</fullName>
    </submittedName>
</protein>
<evidence type="ECO:0000256" key="1">
    <source>
        <dbReference type="ARBA" id="ARBA00022603"/>
    </source>
</evidence>
<keyword evidence="7" id="KW-1185">Reference proteome</keyword>
<evidence type="ECO:0000256" key="2">
    <source>
        <dbReference type="ARBA" id="ARBA00022679"/>
    </source>
</evidence>
<keyword evidence="3" id="KW-0949">S-adenosyl-L-methionine</keyword>
<dbReference type="SUPFAM" id="SSF53335">
    <property type="entry name" value="S-adenosyl-L-methionine-dependent methyltransferases"/>
    <property type="match status" value="1"/>
</dbReference>
<dbReference type="AlphaFoldDB" id="A0AAW1JSN7"/>
<dbReference type="Proteomes" id="UP001443914">
    <property type="component" value="Unassembled WGS sequence"/>
</dbReference>
<evidence type="ECO:0000259" key="4">
    <source>
        <dbReference type="Pfam" id="PF00891"/>
    </source>
</evidence>
<dbReference type="Gene3D" id="1.10.10.10">
    <property type="entry name" value="Winged helix-like DNA-binding domain superfamily/Winged helix DNA-binding domain"/>
    <property type="match status" value="1"/>
</dbReference>
<dbReference type="InterPro" id="IPR036388">
    <property type="entry name" value="WH-like_DNA-bd_sf"/>
</dbReference>
<dbReference type="GO" id="GO:0046983">
    <property type="term" value="F:protein dimerization activity"/>
    <property type="evidence" value="ECO:0007669"/>
    <property type="project" value="InterPro"/>
</dbReference>
<dbReference type="FunFam" id="3.40.50.150:FF:000061">
    <property type="entry name" value="Caffeic acid O-methyltransferase"/>
    <property type="match status" value="1"/>
</dbReference>
<dbReference type="Pfam" id="PF00891">
    <property type="entry name" value="Methyltransf_2"/>
    <property type="match status" value="1"/>
</dbReference>
<name>A0AAW1JSN7_SAPOF</name>
<dbReference type="InterPro" id="IPR016461">
    <property type="entry name" value="COMT-like"/>
</dbReference>
<dbReference type="EMBL" id="JBDFQZ010000007">
    <property type="protein sequence ID" value="KAK9706761.1"/>
    <property type="molecule type" value="Genomic_DNA"/>
</dbReference>
<feature type="domain" description="O-methyltransferase dimerisation" evidence="5">
    <location>
        <begin position="42"/>
        <end position="138"/>
    </location>
</feature>
<dbReference type="EMBL" id="JBDFQZ010000007">
    <property type="protein sequence ID" value="KAK9706760.1"/>
    <property type="molecule type" value="Genomic_DNA"/>
</dbReference>
<dbReference type="Pfam" id="PF08100">
    <property type="entry name" value="Dimerisation"/>
    <property type="match status" value="1"/>
</dbReference>
<evidence type="ECO:0000259" key="5">
    <source>
        <dbReference type="Pfam" id="PF08100"/>
    </source>
</evidence>
<dbReference type="PANTHER" id="PTHR11746">
    <property type="entry name" value="O-METHYLTRANSFERASE"/>
    <property type="match status" value="1"/>
</dbReference>
<dbReference type="InterPro" id="IPR036390">
    <property type="entry name" value="WH_DNA-bd_sf"/>
</dbReference>
<accession>A0AAW1JSN7</accession>
<dbReference type="SUPFAM" id="SSF46785">
    <property type="entry name" value="Winged helix' DNA-binding domain"/>
    <property type="match status" value="1"/>
</dbReference>
<proteinExistence type="predicted"/>
<gene>
    <name evidence="6" type="ORF">RND81_07G150100</name>
</gene>
<feature type="domain" description="O-methyltransferase C-terminal" evidence="4">
    <location>
        <begin position="161"/>
        <end position="366"/>
    </location>
</feature>
<evidence type="ECO:0000256" key="3">
    <source>
        <dbReference type="ARBA" id="ARBA00022691"/>
    </source>
</evidence>
<dbReference type="Gene3D" id="3.40.50.150">
    <property type="entry name" value="Vaccinia Virus protein VP39"/>
    <property type="match status" value="1"/>
</dbReference>
<evidence type="ECO:0000313" key="6">
    <source>
        <dbReference type="EMBL" id="KAK9706760.1"/>
    </source>
</evidence>
<dbReference type="PROSITE" id="PS51683">
    <property type="entry name" value="SAM_OMT_II"/>
    <property type="match status" value="1"/>
</dbReference>
<organism evidence="6 7">
    <name type="scientific">Saponaria officinalis</name>
    <name type="common">Common soapwort</name>
    <name type="synonym">Lychnis saponaria</name>
    <dbReference type="NCBI Taxonomy" id="3572"/>
    <lineage>
        <taxon>Eukaryota</taxon>
        <taxon>Viridiplantae</taxon>
        <taxon>Streptophyta</taxon>
        <taxon>Embryophyta</taxon>
        <taxon>Tracheophyta</taxon>
        <taxon>Spermatophyta</taxon>
        <taxon>Magnoliopsida</taxon>
        <taxon>eudicotyledons</taxon>
        <taxon>Gunneridae</taxon>
        <taxon>Pentapetalae</taxon>
        <taxon>Caryophyllales</taxon>
        <taxon>Caryophyllaceae</taxon>
        <taxon>Caryophylleae</taxon>
        <taxon>Saponaria</taxon>
    </lineage>
</organism>
<dbReference type="PIRSF" id="PIRSF005739">
    <property type="entry name" value="O-mtase"/>
    <property type="match status" value="1"/>
</dbReference>
<comment type="caution">
    <text evidence="6">The sequence shown here is derived from an EMBL/GenBank/DDBJ whole genome shotgun (WGS) entry which is preliminary data.</text>
</comment>